<gene>
    <name evidence="7" type="primary">pal_2</name>
    <name evidence="7" type="ORF">Maes01_01784</name>
</gene>
<dbReference type="EMBL" id="BAABRT010000012">
    <property type="protein sequence ID" value="GAA5525219.1"/>
    <property type="molecule type" value="Genomic_DNA"/>
</dbReference>
<name>A0ABP9WQB4_9GAMM</name>
<evidence type="ECO:0000256" key="3">
    <source>
        <dbReference type="ARBA" id="ARBA00023237"/>
    </source>
</evidence>
<protein>
    <submittedName>
        <fullName evidence="7">Peptidoglycan-associated lipoprotein</fullName>
    </submittedName>
</protein>
<evidence type="ECO:0000256" key="2">
    <source>
        <dbReference type="ARBA" id="ARBA00023136"/>
    </source>
</evidence>
<comment type="subcellular location">
    <subcellularLocation>
        <location evidence="1">Cell outer membrane</location>
    </subcellularLocation>
</comment>
<accession>A0ABP9WQB4</accession>
<keyword evidence="8" id="KW-1185">Reference proteome</keyword>
<dbReference type="InterPro" id="IPR050330">
    <property type="entry name" value="Bact_OuterMem_StrucFunc"/>
</dbReference>
<evidence type="ECO:0000256" key="5">
    <source>
        <dbReference type="SAM" id="Phobius"/>
    </source>
</evidence>
<dbReference type="InterPro" id="IPR006664">
    <property type="entry name" value="OMP_bac"/>
</dbReference>
<feature type="domain" description="OmpA-like" evidence="6">
    <location>
        <begin position="286"/>
        <end position="403"/>
    </location>
</feature>
<comment type="caution">
    <text evidence="7">The sequence shown here is derived from an EMBL/GenBank/DDBJ whole genome shotgun (WGS) entry which is preliminary data.</text>
</comment>
<feature type="transmembrane region" description="Helical" evidence="5">
    <location>
        <begin position="208"/>
        <end position="229"/>
    </location>
</feature>
<keyword evidence="5" id="KW-0812">Transmembrane</keyword>
<evidence type="ECO:0000259" key="6">
    <source>
        <dbReference type="PROSITE" id="PS51123"/>
    </source>
</evidence>
<proteinExistence type="predicted"/>
<dbReference type="PANTHER" id="PTHR30329:SF21">
    <property type="entry name" value="LIPOPROTEIN YIAD-RELATED"/>
    <property type="match status" value="1"/>
</dbReference>
<dbReference type="Proteomes" id="UP001408594">
    <property type="component" value="Unassembled WGS sequence"/>
</dbReference>
<dbReference type="InterPro" id="IPR009282">
    <property type="entry name" value="DUF937"/>
</dbReference>
<dbReference type="Gene3D" id="3.30.1330.60">
    <property type="entry name" value="OmpA-like domain"/>
    <property type="match status" value="1"/>
</dbReference>
<dbReference type="PRINTS" id="PR01021">
    <property type="entry name" value="OMPADOMAIN"/>
</dbReference>
<keyword evidence="2 4" id="KW-0472">Membrane</keyword>
<dbReference type="PROSITE" id="PS51123">
    <property type="entry name" value="OMPA_2"/>
    <property type="match status" value="1"/>
</dbReference>
<evidence type="ECO:0000256" key="4">
    <source>
        <dbReference type="PROSITE-ProRule" id="PRU00473"/>
    </source>
</evidence>
<organism evidence="7 8">
    <name type="scientific">Microbulbifer aestuariivivens</name>
    <dbReference type="NCBI Taxonomy" id="1908308"/>
    <lineage>
        <taxon>Bacteria</taxon>
        <taxon>Pseudomonadati</taxon>
        <taxon>Pseudomonadota</taxon>
        <taxon>Gammaproteobacteria</taxon>
        <taxon>Cellvibrionales</taxon>
        <taxon>Microbulbiferaceae</taxon>
        <taxon>Microbulbifer</taxon>
    </lineage>
</organism>
<dbReference type="RefSeq" id="WP_345550726.1">
    <property type="nucleotide sequence ID" value="NZ_BAABRT010000012.1"/>
</dbReference>
<dbReference type="InterPro" id="IPR006665">
    <property type="entry name" value="OmpA-like"/>
</dbReference>
<dbReference type="InterPro" id="IPR036737">
    <property type="entry name" value="OmpA-like_sf"/>
</dbReference>
<dbReference type="PRINTS" id="PR01023">
    <property type="entry name" value="NAFLGMOTY"/>
</dbReference>
<evidence type="ECO:0000256" key="1">
    <source>
        <dbReference type="ARBA" id="ARBA00004442"/>
    </source>
</evidence>
<dbReference type="CDD" id="cd07185">
    <property type="entry name" value="OmpA_C-like"/>
    <property type="match status" value="1"/>
</dbReference>
<keyword evidence="3" id="KW-0998">Cell outer membrane</keyword>
<dbReference type="PANTHER" id="PTHR30329">
    <property type="entry name" value="STATOR ELEMENT OF FLAGELLAR MOTOR COMPLEX"/>
    <property type="match status" value="1"/>
</dbReference>
<evidence type="ECO:0000313" key="8">
    <source>
        <dbReference type="Proteomes" id="UP001408594"/>
    </source>
</evidence>
<evidence type="ECO:0000313" key="7">
    <source>
        <dbReference type="EMBL" id="GAA5525219.1"/>
    </source>
</evidence>
<dbReference type="Pfam" id="PF00691">
    <property type="entry name" value="OmpA"/>
    <property type="match status" value="1"/>
</dbReference>
<dbReference type="Pfam" id="PF06078">
    <property type="entry name" value="DUF937"/>
    <property type="match status" value="1"/>
</dbReference>
<keyword evidence="5" id="KW-1133">Transmembrane helix</keyword>
<reference evidence="7 8" key="1">
    <citation type="submission" date="2024-02" db="EMBL/GenBank/DDBJ databases">
        <title>Microbulbifer aestuariivivens NBRC 112533.</title>
        <authorList>
            <person name="Ichikawa N."/>
            <person name="Katano-Makiyama Y."/>
            <person name="Hidaka K."/>
        </authorList>
    </citation>
    <scope>NUCLEOTIDE SEQUENCE [LARGE SCALE GENOMIC DNA]</scope>
    <source>
        <strain evidence="7 8">NBRC 112533</strain>
    </source>
</reference>
<sequence>MADNFLEMTLNQLGSQGLSALGSAVGLPEDKQQEAFRIGGATLLAGVLNKGTSKSGMASVFIHATDNEHLDFSSVADVVEDPAMVGELQRMGGGIVEGVFGGKSSHAMNLLASALNVDDKTGSRLLKILAPLFMSQLGKVVKNHNMDVSDLASYLFAQKEFIKDKLPDGLLKEIGVIDFSSLSASLETHGHSQPLEPRPKEVRQAERVRAAFAKWFWLVIIVLIVLYALNMCAKFEVIDEDVVEEEVVLGEQAILEEQQAMTAGDAEAVVSEGFAGSFRDYLQSDARDPEREFPLTIEFAQSSAIPGSESVPDVDELVAILQENDGMTIAIEGHTSSEGDEVRNQALSQQRAEAVRQILIDRGIDAARITATGMGSTKPIADNSSEEGKQRNRRITVRVVTFE</sequence>
<keyword evidence="7" id="KW-0449">Lipoprotein</keyword>
<dbReference type="SUPFAM" id="SSF103088">
    <property type="entry name" value="OmpA-like"/>
    <property type="match status" value="1"/>
</dbReference>